<evidence type="ECO:0000256" key="9">
    <source>
        <dbReference type="SAM" id="MobiDB-lite"/>
    </source>
</evidence>
<dbReference type="SMART" id="SM01381">
    <property type="entry name" value="7TM_GPCR_Srsx"/>
    <property type="match status" value="1"/>
</dbReference>
<evidence type="ECO:0000256" key="2">
    <source>
        <dbReference type="ARBA" id="ARBA00022692"/>
    </source>
</evidence>
<evidence type="ECO:0000256" key="6">
    <source>
        <dbReference type="ARBA" id="ARBA00023170"/>
    </source>
</evidence>
<dbReference type="EMBL" id="KX550904">
    <property type="protein sequence ID" value="APB88016.1"/>
    <property type="molecule type" value="mRNA"/>
</dbReference>
<feature type="transmembrane region" description="Helical" evidence="10">
    <location>
        <begin position="186"/>
        <end position="207"/>
    </location>
</feature>
<evidence type="ECO:0000256" key="7">
    <source>
        <dbReference type="ARBA" id="ARBA00023224"/>
    </source>
</evidence>
<feature type="transmembrane region" description="Helical" evidence="10">
    <location>
        <begin position="24"/>
        <end position="51"/>
    </location>
</feature>
<keyword evidence="7 8" id="KW-0807">Transducer</keyword>
<dbReference type="GO" id="GO:0004930">
    <property type="term" value="F:G protein-coupled receptor activity"/>
    <property type="evidence" value="ECO:0007669"/>
    <property type="project" value="UniProtKB-KW"/>
</dbReference>
<dbReference type="InterPro" id="IPR050125">
    <property type="entry name" value="GPCR_opsins"/>
</dbReference>
<evidence type="ECO:0000256" key="4">
    <source>
        <dbReference type="ARBA" id="ARBA00023040"/>
    </source>
</evidence>
<evidence type="ECO:0000256" key="3">
    <source>
        <dbReference type="ARBA" id="ARBA00022989"/>
    </source>
</evidence>
<dbReference type="PROSITE" id="PS50262">
    <property type="entry name" value="G_PROTEIN_RECEP_F1_2"/>
    <property type="match status" value="1"/>
</dbReference>
<feature type="transmembrane region" description="Helical" evidence="10">
    <location>
        <begin position="246"/>
        <end position="268"/>
    </location>
</feature>
<dbReference type="PANTHER" id="PTHR24240">
    <property type="entry name" value="OPSIN"/>
    <property type="match status" value="1"/>
</dbReference>
<feature type="transmembrane region" description="Helical" evidence="10">
    <location>
        <begin position="63"/>
        <end position="83"/>
    </location>
</feature>
<dbReference type="PRINTS" id="PR00237">
    <property type="entry name" value="GPCRRHODOPSN"/>
</dbReference>
<feature type="transmembrane region" description="Helical" evidence="10">
    <location>
        <begin position="142"/>
        <end position="166"/>
    </location>
</feature>
<feature type="transmembrane region" description="Helical" evidence="10">
    <location>
        <begin position="103"/>
        <end position="121"/>
    </location>
</feature>
<proteinExistence type="evidence at transcript level"/>
<dbReference type="InterPro" id="IPR000276">
    <property type="entry name" value="GPCR_Rhodpsn"/>
</dbReference>
<dbReference type="Pfam" id="PF00001">
    <property type="entry name" value="7tm_1"/>
    <property type="match status" value="1"/>
</dbReference>
<keyword evidence="2 8" id="KW-0812">Transmembrane</keyword>
<dbReference type="PROSITE" id="PS00237">
    <property type="entry name" value="G_PROTEIN_RECEP_F1_1"/>
    <property type="match status" value="1"/>
</dbReference>
<feature type="transmembrane region" description="Helical" evidence="10">
    <location>
        <begin position="274"/>
        <end position="299"/>
    </location>
</feature>
<protein>
    <submittedName>
        <fullName evidence="12">Xenopsin</fullName>
    </submittedName>
</protein>
<sequence length="377" mass="41801">MDSNNTTSGEPSILIDPQESMSSMYYNLFAVLLFLTWMFGSFFNGSALLIFTKNKHLRTPTNMFVIGLAINDFCMSSVALFAASASYNQGWYHGDTVCAMEGFLVYVLGLTDLYLLCAISFDRYIVIAKPLSASKINHGVALLAIVGCWLGGTFWSVVPFFGWNYYHLELSNVSCGVSFEGNDPSIQSYLLSIFIFCFLLPLGLIIFSYNGVYQTVRNVARSGVWDMTSRVARKNLRVEKKMAKTIAVMILVFLIAWLPYTIVSFYQAFLAPEYIPLIVTGLPPVFAKCSAALNPIAYIGTNKQFRMAFYELMPEGMKKTMIKREEDAMRSSSDSDDNKKTARKPTQVAPAAVDDGASQGEKTAVEDISPPQSQAVA</sequence>
<dbReference type="GO" id="GO:0016020">
    <property type="term" value="C:membrane"/>
    <property type="evidence" value="ECO:0007669"/>
    <property type="project" value="UniProtKB-SubCell"/>
</dbReference>
<dbReference type="SUPFAM" id="SSF81321">
    <property type="entry name" value="Family A G protein-coupled receptor-like"/>
    <property type="match status" value="1"/>
</dbReference>
<evidence type="ECO:0000313" key="12">
    <source>
        <dbReference type="EMBL" id="APB88016.1"/>
    </source>
</evidence>
<feature type="domain" description="G-protein coupled receptors family 1 profile" evidence="11">
    <location>
        <begin position="43"/>
        <end position="298"/>
    </location>
</feature>
<dbReference type="InterPro" id="IPR017452">
    <property type="entry name" value="GPCR_Rhodpsn_7TM"/>
</dbReference>
<dbReference type="CDD" id="cd14969">
    <property type="entry name" value="7tmA_Opsins_type2_animals"/>
    <property type="match status" value="1"/>
</dbReference>
<organism evidence="12">
    <name type="scientific">Argopecten irradians</name>
    <name type="common">Bay scallop</name>
    <name type="synonym">Aequipecten irradians</name>
    <dbReference type="NCBI Taxonomy" id="31199"/>
    <lineage>
        <taxon>Eukaryota</taxon>
        <taxon>Metazoa</taxon>
        <taxon>Spiralia</taxon>
        <taxon>Lophotrochozoa</taxon>
        <taxon>Mollusca</taxon>
        <taxon>Bivalvia</taxon>
        <taxon>Autobranchia</taxon>
        <taxon>Pteriomorphia</taxon>
        <taxon>Pectinida</taxon>
        <taxon>Pectinoidea</taxon>
        <taxon>Pectinidae</taxon>
        <taxon>Argopecten</taxon>
    </lineage>
</organism>
<comment type="subcellular location">
    <subcellularLocation>
        <location evidence="1">Membrane</location>
        <topology evidence="1">Multi-pass membrane protein</topology>
    </subcellularLocation>
</comment>
<evidence type="ECO:0000256" key="8">
    <source>
        <dbReference type="RuleBase" id="RU000688"/>
    </source>
</evidence>
<keyword evidence="4 8" id="KW-0297">G-protein coupled receptor</keyword>
<evidence type="ECO:0000256" key="5">
    <source>
        <dbReference type="ARBA" id="ARBA00023136"/>
    </source>
</evidence>
<evidence type="ECO:0000256" key="1">
    <source>
        <dbReference type="ARBA" id="ARBA00004141"/>
    </source>
</evidence>
<keyword evidence="3 10" id="KW-1133">Transmembrane helix</keyword>
<reference evidence="12" key="1">
    <citation type="journal article" date="2016" name="Genome Biol. Evol.">
        <title>The last common ancestor of most bilaterian animals possessed at least 9 opsins.</title>
        <authorList>
            <person name="Ramirez M.D."/>
            <person name="Pairett A.N."/>
            <person name="Pankey M.S."/>
            <person name="Serb J.M."/>
            <person name="Speiser D.I."/>
            <person name="Swafford A.J."/>
            <person name="Oakley T.H."/>
        </authorList>
    </citation>
    <scope>NUCLEOTIDE SEQUENCE</scope>
    <source>
        <strain evidence="12">Air-opnGx1</strain>
    </source>
</reference>
<evidence type="ECO:0000256" key="10">
    <source>
        <dbReference type="SAM" id="Phobius"/>
    </source>
</evidence>
<dbReference type="Gene3D" id="1.20.1070.10">
    <property type="entry name" value="Rhodopsin 7-helix transmembrane proteins"/>
    <property type="match status" value="1"/>
</dbReference>
<dbReference type="AlphaFoldDB" id="A0A1J0CN89"/>
<accession>A0A1J0CN89</accession>
<name>A0A1J0CN89_ARGIR</name>
<evidence type="ECO:0000259" key="11">
    <source>
        <dbReference type="PROSITE" id="PS50262"/>
    </source>
</evidence>
<keyword evidence="6 8" id="KW-0675">Receptor</keyword>
<feature type="region of interest" description="Disordered" evidence="9">
    <location>
        <begin position="324"/>
        <end position="377"/>
    </location>
</feature>
<comment type="similarity">
    <text evidence="8">Belongs to the G-protein coupled receptor 1 family.</text>
</comment>
<keyword evidence="5 10" id="KW-0472">Membrane</keyword>